<dbReference type="PANTHER" id="PTHR13675:SF0">
    <property type="entry name" value="LYR MOTIF-CONTAINING PROTEIN 2"/>
    <property type="match status" value="1"/>
</dbReference>
<name>A0AAR5Q7D1_DENPD</name>
<reference evidence="8" key="2">
    <citation type="submission" date="2024-08" db="UniProtKB">
        <authorList>
            <consortium name="EnsemblMetazoa"/>
        </authorList>
    </citation>
    <scope>IDENTIFICATION</scope>
</reference>
<evidence type="ECO:0000256" key="5">
    <source>
        <dbReference type="ARBA" id="ARBA00026235"/>
    </source>
</evidence>
<dbReference type="GO" id="GO:0005739">
    <property type="term" value="C:mitochondrion"/>
    <property type="evidence" value="ECO:0007669"/>
    <property type="project" value="UniProtKB-SubCell"/>
</dbReference>
<protein>
    <recommendedName>
        <fullName evidence="5">LYR motif-containing protein 2</fullName>
    </recommendedName>
</protein>
<comment type="similarity">
    <text evidence="2">Belongs to the complex I LYR family.</text>
</comment>
<feature type="domain" description="Complex 1 LYR protein" evidence="7">
    <location>
        <begin position="18"/>
        <end position="75"/>
    </location>
</feature>
<dbReference type="InterPro" id="IPR045293">
    <property type="entry name" value="Complex1_LYR_LYRM2"/>
</dbReference>
<evidence type="ECO:0000313" key="9">
    <source>
        <dbReference type="Proteomes" id="UP000019118"/>
    </source>
</evidence>
<proteinExistence type="inferred from homology"/>
<keyword evidence="4" id="KW-0496">Mitochondrion</keyword>
<organism evidence="8 9">
    <name type="scientific">Dendroctonus ponderosae</name>
    <name type="common">Mountain pine beetle</name>
    <dbReference type="NCBI Taxonomy" id="77166"/>
    <lineage>
        <taxon>Eukaryota</taxon>
        <taxon>Metazoa</taxon>
        <taxon>Ecdysozoa</taxon>
        <taxon>Arthropoda</taxon>
        <taxon>Hexapoda</taxon>
        <taxon>Insecta</taxon>
        <taxon>Pterygota</taxon>
        <taxon>Neoptera</taxon>
        <taxon>Endopterygota</taxon>
        <taxon>Coleoptera</taxon>
        <taxon>Polyphaga</taxon>
        <taxon>Cucujiformia</taxon>
        <taxon>Curculionidae</taxon>
        <taxon>Scolytinae</taxon>
        <taxon>Dendroctonus</taxon>
    </lineage>
</organism>
<evidence type="ECO:0000256" key="4">
    <source>
        <dbReference type="ARBA" id="ARBA00023128"/>
    </source>
</evidence>
<reference evidence="9" key="1">
    <citation type="journal article" date="2013" name="Genome Biol.">
        <title>Draft genome of the mountain pine beetle, Dendroctonus ponderosae Hopkins, a major forest pest.</title>
        <authorList>
            <person name="Keeling C.I."/>
            <person name="Yuen M.M."/>
            <person name="Liao N.Y."/>
            <person name="Docking T.R."/>
            <person name="Chan S.K."/>
            <person name="Taylor G.A."/>
            <person name="Palmquist D.L."/>
            <person name="Jackman S.D."/>
            <person name="Nguyen A."/>
            <person name="Li M."/>
            <person name="Henderson H."/>
            <person name="Janes J.K."/>
            <person name="Zhao Y."/>
            <person name="Pandoh P."/>
            <person name="Moore R."/>
            <person name="Sperling F.A."/>
            <person name="Huber D.P."/>
            <person name="Birol I."/>
            <person name="Jones S.J."/>
            <person name="Bohlmann J."/>
        </authorList>
    </citation>
    <scope>NUCLEOTIDE SEQUENCE</scope>
</reference>
<sequence length="85" mass="10232">MAKNAKQILSLQQFMLKQEVKNLYRQLFRAIKEVPDKSYQLELKEWTRTEFRQNAQHTDEIVIKMYLQYGKRSLRQLENSVGLAK</sequence>
<keyword evidence="3" id="KW-0809">Transit peptide</keyword>
<evidence type="ECO:0000256" key="2">
    <source>
        <dbReference type="ARBA" id="ARBA00009508"/>
    </source>
</evidence>
<evidence type="ECO:0000313" key="8">
    <source>
        <dbReference type="EnsemblMetazoa" id="XP_019769051.1"/>
    </source>
</evidence>
<evidence type="ECO:0000256" key="3">
    <source>
        <dbReference type="ARBA" id="ARBA00022946"/>
    </source>
</evidence>
<dbReference type="InterPro" id="IPR008011">
    <property type="entry name" value="Complex1_LYR_dom"/>
</dbReference>
<dbReference type="Pfam" id="PF05347">
    <property type="entry name" value="Complex1_LYR"/>
    <property type="match status" value="1"/>
</dbReference>
<evidence type="ECO:0000256" key="1">
    <source>
        <dbReference type="ARBA" id="ARBA00004173"/>
    </source>
</evidence>
<dbReference type="Proteomes" id="UP000019118">
    <property type="component" value="Unassembled WGS sequence"/>
</dbReference>
<keyword evidence="9" id="KW-1185">Reference proteome</keyword>
<dbReference type="AlphaFoldDB" id="A0AAR5Q7D1"/>
<accession>A0AAR5Q7D1</accession>
<dbReference type="PANTHER" id="PTHR13675">
    <property type="entry name" value="LYR MOTIF-CONTAINING PROTEIN 2"/>
    <property type="match status" value="1"/>
</dbReference>
<dbReference type="EnsemblMetazoa" id="XM_019913492.1">
    <property type="protein sequence ID" value="XP_019769051.1"/>
    <property type="gene ID" value="LOC109543669"/>
</dbReference>
<comment type="function">
    <text evidence="6">Involved in efficient integration of the N-module into mitochondrial respiratory chain complex I.</text>
</comment>
<evidence type="ECO:0000256" key="6">
    <source>
        <dbReference type="ARBA" id="ARBA00044735"/>
    </source>
</evidence>
<comment type="subcellular location">
    <subcellularLocation>
        <location evidence="1">Mitochondrion</location>
    </subcellularLocation>
</comment>
<dbReference type="CDD" id="cd20262">
    <property type="entry name" value="Complex1_LYR_LYRM2"/>
    <property type="match status" value="1"/>
</dbReference>
<evidence type="ECO:0000259" key="7">
    <source>
        <dbReference type="Pfam" id="PF05347"/>
    </source>
</evidence>